<evidence type="ECO:0000256" key="1">
    <source>
        <dbReference type="ARBA" id="ARBA00022741"/>
    </source>
</evidence>
<dbReference type="InterPro" id="IPR043129">
    <property type="entry name" value="ATPase_NBD"/>
</dbReference>
<evidence type="ECO:0000256" key="2">
    <source>
        <dbReference type="ARBA" id="ARBA00022840"/>
    </source>
</evidence>
<dbReference type="CDD" id="cd10170">
    <property type="entry name" value="ASKHA_NBD_HSP70"/>
    <property type="match status" value="1"/>
</dbReference>
<sequence>MRRLPNSIPQNLRPAGVSSAMNLLKELKLSDFESDQNSIQDKFEYESEDQLVIALDFGTTFSGIAYAFKKQDKPDLLSVQDWPGLHGRTQPKIPTVICYDPSDNGIFTWGAQTHVGTPVHGIKLLLDPVQPRPSYLPGNTTKADIKRLEKAPVDVAADFIRAMYEHAITKITSTMPAEYIEMCQKQFVLSVPAVWSDKAKDMTIKAAKKAGIYPVTLIKEPEAAAMYVLHMMKDFSLAVGDAFVVCDAGGGTVDLISYEITQLNPRLELKELVPGTGNMSGSLGLNKRFEESVKDLVGEDVFFQLRKSKGFRLAVEYFDQSVKTSYRGEVDEEYLVNFPMANLADDEERHLSSNCWTMNGDDVKTIFDPLIRDIEKLVAEQVQLVTIKRLNDGHPKATQIKAIFLVGGFGSSGFLRNRLQAEHPDIQVVQPPDAWAAIVKGAVLSKFSQEALITSNQATRHYGVEARSLYDTFRDAGQTRLNNPSIGKDEVQKMTWFIERGDDIERDQTIRFPFYRRLPEGFSPSSLVFYDTLYQNESKTAPTHRWRSETKSNCSLKADLTNVDRNIFPRFMGVDNIVYYDVTYDLAITMKSAVMKFSLEMGGIEMGTVDAEY</sequence>
<proteinExistence type="predicted"/>
<keyword evidence="2" id="KW-0067">ATP-binding</keyword>
<dbReference type="Proteomes" id="UP001595075">
    <property type="component" value="Unassembled WGS sequence"/>
</dbReference>
<dbReference type="Gene3D" id="3.30.420.40">
    <property type="match status" value="1"/>
</dbReference>
<dbReference type="SUPFAM" id="SSF53067">
    <property type="entry name" value="Actin-like ATPase domain"/>
    <property type="match status" value="2"/>
</dbReference>
<name>A0ABR4CAP0_9HELO</name>
<evidence type="ECO:0000313" key="4">
    <source>
        <dbReference type="Proteomes" id="UP001595075"/>
    </source>
</evidence>
<protein>
    <recommendedName>
        <fullName evidence="5">Actin-like ATPase domain-containing protein</fullName>
    </recommendedName>
</protein>
<keyword evidence="1" id="KW-0547">Nucleotide-binding</keyword>
<dbReference type="PANTHER" id="PTHR14187">
    <property type="entry name" value="ALPHA KINASE/ELONGATION FACTOR 2 KINASE"/>
    <property type="match status" value="1"/>
</dbReference>
<evidence type="ECO:0008006" key="5">
    <source>
        <dbReference type="Google" id="ProtNLM"/>
    </source>
</evidence>
<dbReference type="InterPro" id="IPR013126">
    <property type="entry name" value="Hsp_70_fam"/>
</dbReference>
<gene>
    <name evidence="3" type="ORF">VTL71DRAFT_2804</name>
</gene>
<dbReference type="Pfam" id="PF00012">
    <property type="entry name" value="HSP70"/>
    <property type="match status" value="1"/>
</dbReference>
<dbReference type="EMBL" id="JAZHXI010000011">
    <property type="protein sequence ID" value="KAL2066732.1"/>
    <property type="molecule type" value="Genomic_DNA"/>
</dbReference>
<reference evidence="3 4" key="1">
    <citation type="journal article" date="2024" name="Commun. Biol.">
        <title>Comparative genomic analysis of thermophilic fungi reveals convergent evolutionary adaptations and gene losses.</title>
        <authorList>
            <person name="Steindorff A.S."/>
            <person name="Aguilar-Pontes M.V."/>
            <person name="Robinson A.J."/>
            <person name="Andreopoulos B."/>
            <person name="LaButti K."/>
            <person name="Kuo A."/>
            <person name="Mondo S."/>
            <person name="Riley R."/>
            <person name="Otillar R."/>
            <person name="Haridas S."/>
            <person name="Lipzen A."/>
            <person name="Grimwood J."/>
            <person name="Schmutz J."/>
            <person name="Clum A."/>
            <person name="Reid I.D."/>
            <person name="Moisan M.C."/>
            <person name="Butler G."/>
            <person name="Nguyen T.T.M."/>
            <person name="Dewar K."/>
            <person name="Conant G."/>
            <person name="Drula E."/>
            <person name="Henrissat B."/>
            <person name="Hansel C."/>
            <person name="Singer S."/>
            <person name="Hutchinson M.I."/>
            <person name="de Vries R.P."/>
            <person name="Natvig D.O."/>
            <person name="Powell A.J."/>
            <person name="Tsang A."/>
            <person name="Grigoriev I.V."/>
        </authorList>
    </citation>
    <scope>NUCLEOTIDE SEQUENCE [LARGE SCALE GENOMIC DNA]</scope>
    <source>
        <strain evidence="3 4">CBS 494.80</strain>
    </source>
</reference>
<dbReference type="PANTHER" id="PTHR14187:SF82">
    <property type="entry name" value="FAMILY CHAPERONE, PUTATIVE (AFU_ORTHOLOGUE AFUA_7G08575)-RELATED"/>
    <property type="match status" value="1"/>
</dbReference>
<accession>A0ABR4CAP0</accession>
<evidence type="ECO:0000313" key="3">
    <source>
        <dbReference type="EMBL" id="KAL2066732.1"/>
    </source>
</evidence>
<organism evidence="3 4">
    <name type="scientific">Oculimacula yallundae</name>
    <dbReference type="NCBI Taxonomy" id="86028"/>
    <lineage>
        <taxon>Eukaryota</taxon>
        <taxon>Fungi</taxon>
        <taxon>Dikarya</taxon>
        <taxon>Ascomycota</taxon>
        <taxon>Pezizomycotina</taxon>
        <taxon>Leotiomycetes</taxon>
        <taxon>Helotiales</taxon>
        <taxon>Ploettnerulaceae</taxon>
        <taxon>Oculimacula</taxon>
    </lineage>
</organism>
<keyword evidence="4" id="KW-1185">Reference proteome</keyword>
<comment type="caution">
    <text evidence="3">The sequence shown here is derived from an EMBL/GenBank/DDBJ whole genome shotgun (WGS) entry which is preliminary data.</text>
</comment>